<feature type="region of interest" description="Disordered" evidence="6">
    <location>
        <begin position="466"/>
        <end position="485"/>
    </location>
</feature>
<name>A0AAU7DY50_9MICO</name>
<dbReference type="AlphaFoldDB" id="A0AAU7DY50"/>
<protein>
    <submittedName>
        <fullName evidence="7">UTP--glucose-1-phosphate uridylyltransferase</fullName>
    </submittedName>
</protein>
<dbReference type="Gene3D" id="3.90.550.10">
    <property type="entry name" value="Spore Coat Polysaccharide Biosynthesis Protein SpsA, Chain A"/>
    <property type="match status" value="1"/>
</dbReference>
<dbReference type="GO" id="GO:0003983">
    <property type="term" value="F:UTP:glucose-1-phosphate uridylyltransferase activity"/>
    <property type="evidence" value="ECO:0007669"/>
    <property type="project" value="InterPro"/>
</dbReference>
<keyword evidence="3 7" id="KW-0548">Nucleotidyltransferase</keyword>
<dbReference type="InterPro" id="IPR016267">
    <property type="entry name" value="UDPGP_trans"/>
</dbReference>
<dbReference type="PANTHER" id="PTHR43511">
    <property type="match status" value="1"/>
</dbReference>
<comment type="similarity">
    <text evidence="1">Belongs to the UDPGP type 1 family.</text>
</comment>
<evidence type="ECO:0000256" key="1">
    <source>
        <dbReference type="ARBA" id="ARBA00010401"/>
    </source>
</evidence>
<evidence type="ECO:0000256" key="6">
    <source>
        <dbReference type="SAM" id="MobiDB-lite"/>
    </source>
</evidence>
<proteinExistence type="inferred from homology"/>
<dbReference type="EMBL" id="CP146203">
    <property type="protein sequence ID" value="XBH22733.1"/>
    <property type="molecule type" value="Genomic_DNA"/>
</dbReference>
<feature type="binding site" evidence="5">
    <location>
        <position position="236"/>
    </location>
    <ligand>
        <name>UTP</name>
        <dbReference type="ChEBI" id="CHEBI:46398"/>
    </ligand>
</feature>
<feature type="binding site" evidence="5">
    <location>
        <position position="112"/>
    </location>
    <ligand>
        <name>UTP</name>
        <dbReference type="ChEBI" id="CHEBI:46398"/>
    </ligand>
</feature>
<dbReference type="PIRSF" id="PIRSF000806">
    <property type="entry name" value="UDPGP"/>
    <property type="match status" value="1"/>
</dbReference>
<feature type="binding site" evidence="5">
    <location>
        <position position="177"/>
    </location>
    <ligand>
        <name>UTP</name>
        <dbReference type="ChEBI" id="CHEBI:46398"/>
    </ligand>
</feature>
<dbReference type="Gene3D" id="2.160.10.10">
    <property type="entry name" value="Hexapeptide repeat proteins"/>
    <property type="match status" value="1"/>
</dbReference>
<feature type="binding site" evidence="5">
    <location>
        <position position="205"/>
    </location>
    <ligand>
        <name>UTP</name>
        <dbReference type="ChEBI" id="CHEBI:46398"/>
    </ligand>
</feature>
<evidence type="ECO:0000313" key="7">
    <source>
        <dbReference type="EMBL" id="XBH22733.1"/>
    </source>
</evidence>
<dbReference type="InterPro" id="IPR002618">
    <property type="entry name" value="UDPGP_fam"/>
</dbReference>
<evidence type="ECO:0000256" key="2">
    <source>
        <dbReference type="ARBA" id="ARBA00022679"/>
    </source>
</evidence>
<feature type="binding site" evidence="5">
    <location>
        <position position="381"/>
    </location>
    <ligand>
        <name>UTP</name>
        <dbReference type="ChEBI" id="CHEBI:46398"/>
    </ligand>
</feature>
<gene>
    <name evidence="7" type="ORF">V5R04_05815</name>
</gene>
<reference evidence="7" key="1">
    <citation type="submission" date="2024-02" db="EMBL/GenBank/DDBJ databases">
        <title>Tomenella chthoni gen. nov. sp. nov., a member of the family Jonesiaceae isolated from bat guano.</title>
        <authorList>
            <person name="Miller S.L."/>
            <person name="King J."/>
            <person name="Sankaranarayanan K."/>
            <person name="Lawson P.A."/>
        </authorList>
    </citation>
    <scope>NUCLEOTIDE SEQUENCE</scope>
    <source>
        <strain evidence="7">BS-20</strain>
    </source>
</reference>
<evidence type="ECO:0000256" key="4">
    <source>
        <dbReference type="PIRSR" id="PIRSR000806-1"/>
    </source>
</evidence>
<accession>A0AAU7DY50</accession>
<dbReference type="GO" id="GO:0006011">
    <property type="term" value="P:UDP-alpha-D-glucose metabolic process"/>
    <property type="evidence" value="ECO:0007669"/>
    <property type="project" value="InterPro"/>
</dbReference>
<evidence type="ECO:0000256" key="5">
    <source>
        <dbReference type="PIRSR" id="PIRSR000806-2"/>
    </source>
</evidence>
<dbReference type="InterPro" id="IPR029044">
    <property type="entry name" value="Nucleotide-diphossugar_trans"/>
</dbReference>
<keyword evidence="2" id="KW-0808">Transferase</keyword>
<feature type="binding site" evidence="4">
    <location>
        <position position="206"/>
    </location>
    <ligand>
        <name>substrate</name>
    </ligand>
</feature>
<sequence length="485" mass="51906">MSNSGLQQARTKMQEASVHPIAISVFERLYRQLEQNTDGFIRESDISPLTEVTSLGDLDGGDVLASTLQTGVPDPSAIDVARADQPAKALAKTAMVKLNGGLGTSMGMSQAKSLLPVHQGLSFLDIIAGQVRWARARHGISLPIIFMNSFRTEADTLAALAKYPDLAVPGIGISMMQNQEPKLRADDLTPVEWPANPELEWCPPGHGDVYTVLQTSGTLDALVAAGYEYLNISNADNLGSAPNPTIAQWFEDSGASFAAEVVQKTEADRKGGAQVVRDGQIIQRETAQIAPEDMDVASDITVHRFFNANNLWIRISALQELIAKNDGVVALPLIKNYKTVDPTDKTSTPVVQIECAMAAAIELFPDAVAVHIDRSRFLPVKTTNDLLLLRSDIYALTESFNLRAQAVEPLITLDPAHYALINEFDARFPAGPPALSQAESLTVTGDWTFGADVTALGAAVLSSDDPAAPQEVPAGTKITAQGITA</sequence>
<dbReference type="SUPFAM" id="SSF53448">
    <property type="entry name" value="Nucleotide-diphospho-sugar transferases"/>
    <property type="match status" value="1"/>
</dbReference>
<evidence type="ECO:0000256" key="3">
    <source>
        <dbReference type="ARBA" id="ARBA00022695"/>
    </source>
</evidence>
<dbReference type="Pfam" id="PF01704">
    <property type="entry name" value="UDPGP"/>
    <property type="match status" value="1"/>
</dbReference>
<organism evidence="7">
    <name type="scientific">Jonesiaceae bacterium BS-20</name>
    <dbReference type="NCBI Taxonomy" id="3120821"/>
    <lineage>
        <taxon>Bacteria</taxon>
        <taxon>Bacillati</taxon>
        <taxon>Actinomycetota</taxon>
        <taxon>Actinomycetes</taxon>
        <taxon>Micrococcales</taxon>
        <taxon>Jonesiaceae</taxon>
    </lineage>
</organism>